<dbReference type="PANTHER" id="PTHR42830">
    <property type="entry name" value="OSMOTICALLY INDUCIBLE FAMILY PROTEIN"/>
    <property type="match status" value="1"/>
</dbReference>
<evidence type="ECO:0000313" key="1">
    <source>
        <dbReference type="EMBL" id="MBB6073120.1"/>
    </source>
</evidence>
<dbReference type="InterPro" id="IPR019904">
    <property type="entry name" value="Peroxiredoxin_OsmC"/>
</dbReference>
<dbReference type="GO" id="GO:0006979">
    <property type="term" value="P:response to oxidative stress"/>
    <property type="evidence" value="ECO:0007669"/>
    <property type="project" value="InterPro"/>
</dbReference>
<dbReference type="Gene3D" id="3.30.300.20">
    <property type="match status" value="1"/>
</dbReference>
<dbReference type="SUPFAM" id="SSF82784">
    <property type="entry name" value="OsmC-like"/>
    <property type="match status" value="1"/>
</dbReference>
<gene>
    <name evidence="1" type="ORF">HNQ61_004787</name>
</gene>
<comment type="caution">
    <text evidence="1">The sequence shown here is derived from an EMBL/GenBank/DDBJ whole genome shotgun (WGS) entry which is preliminary data.</text>
</comment>
<protein>
    <submittedName>
        <fullName evidence="1">Osmotically inducible protein OsmC</fullName>
    </submittedName>
</protein>
<sequence>MPTRKANATWEGGLQGGKGSFAGESGVISGGYSFGTRFGDAAGTNPEELLAAAEAACFSMALAVGLEQAGTPATRVQTEAACTVDKVAEGFKITTMKLQVRAQVPGIDDAKFQEIAAATKVGCPVSKALAGVDIQLEAHLES</sequence>
<dbReference type="InterPro" id="IPR015946">
    <property type="entry name" value="KH_dom-like_a/b"/>
</dbReference>
<dbReference type="Proteomes" id="UP000582837">
    <property type="component" value="Unassembled WGS sequence"/>
</dbReference>
<dbReference type="InterPro" id="IPR052707">
    <property type="entry name" value="OsmC_Ohr_Peroxiredoxin"/>
</dbReference>
<dbReference type="AlphaFoldDB" id="A0A841H514"/>
<dbReference type="GO" id="GO:0004601">
    <property type="term" value="F:peroxidase activity"/>
    <property type="evidence" value="ECO:0007669"/>
    <property type="project" value="InterPro"/>
</dbReference>
<evidence type="ECO:0000313" key="2">
    <source>
        <dbReference type="Proteomes" id="UP000582837"/>
    </source>
</evidence>
<keyword evidence="2" id="KW-1185">Reference proteome</keyword>
<organism evidence="1 2">
    <name type="scientific">Longimicrobium terrae</name>
    <dbReference type="NCBI Taxonomy" id="1639882"/>
    <lineage>
        <taxon>Bacteria</taxon>
        <taxon>Pseudomonadati</taxon>
        <taxon>Gemmatimonadota</taxon>
        <taxon>Longimicrobiia</taxon>
        <taxon>Longimicrobiales</taxon>
        <taxon>Longimicrobiaceae</taxon>
        <taxon>Longimicrobium</taxon>
    </lineage>
</organism>
<dbReference type="EMBL" id="JACHIA010000021">
    <property type="protein sequence ID" value="MBB6073120.1"/>
    <property type="molecule type" value="Genomic_DNA"/>
</dbReference>
<proteinExistence type="predicted"/>
<dbReference type="RefSeq" id="WP_170035108.1">
    <property type="nucleotide sequence ID" value="NZ_JABDTL010000001.1"/>
</dbReference>
<dbReference type="InterPro" id="IPR036102">
    <property type="entry name" value="OsmC/Ohrsf"/>
</dbReference>
<accession>A0A841H514</accession>
<dbReference type="InterPro" id="IPR003718">
    <property type="entry name" value="OsmC/Ohr_fam"/>
</dbReference>
<reference evidence="1 2" key="1">
    <citation type="submission" date="2020-08" db="EMBL/GenBank/DDBJ databases">
        <title>Genomic Encyclopedia of Type Strains, Phase IV (KMG-IV): sequencing the most valuable type-strain genomes for metagenomic binning, comparative biology and taxonomic classification.</title>
        <authorList>
            <person name="Goeker M."/>
        </authorList>
    </citation>
    <scope>NUCLEOTIDE SEQUENCE [LARGE SCALE GENOMIC DNA]</scope>
    <source>
        <strain evidence="1 2">DSM 29007</strain>
    </source>
</reference>
<dbReference type="NCBIfam" id="TIGR03562">
    <property type="entry name" value="osmo_induc_OsmC"/>
    <property type="match status" value="1"/>
</dbReference>
<name>A0A841H514_9BACT</name>
<dbReference type="Pfam" id="PF02566">
    <property type="entry name" value="OsmC"/>
    <property type="match status" value="1"/>
</dbReference>
<dbReference type="PANTHER" id="PTHR42830:SF1">
    <property type="entry name" value="OSMOTICALLY INDUCIBLE FAMILY PROTEIN"/>
    <property type="match status" value="1"/>
</dbReference>